<dbReference type="AlphaFoldDB" id="A0AAN6JLL4"/>
<protein>
    <submittedName>
        <fullName evidence="1">Uncharacterized protein</fullName>
    </submittedName>
</protein>
<evidence type="ECO:0000313" key="1">
    <source>
        <dbReference type="EMBL" id="KAK0536755.1"/>
    </source>
</evidence>
<gene>
    <name evidence="1" type="ORF">OC842_001854</name>
</gene>
<reference evidence="1" key="1">
    <citation type="journal article" date="2023" name="PhytoFront">
        <title>Draft Genome Resources of Seven Strains of Tilletia horrida, Causal Agent of Kernel Smut of Rice.</title>
        <authorList>
            <person name="Khanal S."/>
            <person name="Antony Babu S."/>
            <person name="Zhou X.G."/>
        </authorList>
    </citation>
    <scope>NUCLEOTIDE SEQUENCE</scope>
    <source>
        <strain evidence="1">TX3</strain>
    </source>
</reference>
<sequence>MCANAFERYSPAFFASLPWVDDADLALHQCGGLSKIRTALAEAASEHPATAASFGIQLLHRHSDLSEHEAMVAVGNATLPIDRRMLDVGAELSIRATLWGIDPVQGAFAPLEFAFLPSSKMADPTPELDRRLADSIAAILKEADLDTILGLATVSSDNDDLARVSPVLEMTFGRANVTVPGDLFVEQPTAVETLWDLASIGRPDQPRATCKKKCVWMGGKHYPSRHKNDFAL</sequence>
<comment type="caution">
    <text evidence="1">The sequence shown here is derived from an EMBL/GenBank/DDBJ whole genome shotgun (WGS) entry which is preliminary data.</text>
</comment>
<evidence type="ECO:0000313" key="2">
    <source>
        <dbReference type="Proteomes" id="UP001176521"/>
    </source>
</evidence>
<proteinExistence type="predicted"/>
<dbReference type="Proteomes" id="UP001176521">
    <property type="component" value="Unassembled WGS sequence"/>
</dbReference>
<accession>A0AAN6JLL4</accession>
<organism evidence="1 2">
    <name type="scientific">Tilletia horrida</name>
    <dbReference type="NCBI Taxonomy" id="155126"/>
    <lineage>
        <taxon>Eukaryota</taxon>
        <taxon>Fungi</taxon>
        <taxon>Dikarya</taxon>
        <taxon>Basidiomycota</taxon>
        <taxon>Ustilaginomycotina</taxon>
        <taxon>Exobasidiomycetes</taxon>
        <taxon>Tilletiales</taxon>
        <taxon>Tilletiaceae</taxon>
        <taxon>Tilletia</taxon>
    </lineage>
</organism>
<dbReference type="EMBL" id="JAPDMQ010000071">
    <property type="protein sequence ID" value="KAK0536755.1"/>
    <property type="molecule type" value="Genomic_DNA"/>
</dbReference>
<name>A0AAN6JLL4_9BASI</name>
<keyword evidence="2" id="KW-1185">Reference proteome</keyword>